<keyword evidence="2" id="KW-1185">Reference proteome</keyword>
<reference evidence="1 2" key="1">
    <citation type="journal article" date="2007" name="Proc. Natl. Acad. Sci. U.S.A.">
        <title>The tiny eukaryote Ostreococcus provides genomic insights into the paradox of plankton speciation.</title>
        <authorList>
            <person name="Palenik B."/>
            <person name="Grimwood J."/>
            <person name="Aerts A."/>
            <person name="Rouze P."/>
            <person name="Salamov A."/>
            <person name="Putnam N."/>
            <person name="Dupont C."/>
            <person name="Jorgensen R."/>
            <person name="Derelle E."/>
            <person name="Rombauts S."/>
            <person name="Zhou K."/>
            <person name="Otillar R."/>
            <person name="Merchant S.S."/>
            <person name="Podell S."/>
            <person name="Gaasterland T."/>
            <person name="Napoli C."/>
            <person name="Gendler K."/>
            <person name="Manuell A."/>
            <person name="Tai V."/>
            <person name="Vallon O."/>
            <person name="Piganeau G."/>
            <person name="Jancek S."/>
            <person name="Heijde M."/>
            <person name="Jabbari K."/>
            <person name="Bowler C."/>
            <person name="Lohr M."/>
            <person name="Robbens S."/>
            <person name="Werner G."/>
            <person name="Dubchak I."/>
            <person name="Pazour G.J."/>
            <person name="Ren Q."/>
            <person name="Paulsen I."/>
            <person name="Delwiche C."/>
            <person name="Schmutz J."/>
            <person name="Rokhsar D."/>
            <person name="Van de Peer Y."/>
            <person name="Moreau H."/>
            <person name="Grigoriev I.V."/>
        </authorList>
    </citation>
    <scope>NUCLEOTIDE SEQUENCE [LARGE SCALE GENOMIC DNA]</scope>
    <source>
        <strain evidence="1 2">CCE9901</strain>
    </source>
</reference>
<dbReference type="Proteomes" id="UP000001568">
    <property type="component" value="Chromosome 8"/>
</dbReference>
<accession>A4S1D9</accession>
<evidence type="ECO:0000313" key="2">
    <source>
        <dbReference type="Proteomes" id="UP000001568"/>
    </source>
</evidence>
<dbReference type="OrthoDB" id="5514856at2759"/>
<dbReference type="RefSeq" id="XP_001419348.1">
    <property type="nucleotide sequence ID" value="XM_001419311.1"/>
</dbReference>
<evidence type="ECO:0000313" key="1">
    <source>
        <dbReference type="EMBL" id="ABO97641.1"/>
    </source>
</evidence>
<dbReference type="EMBL" id="CP000588">
    <property type="protein sequence ID" value="ABO97641.1"/>
    <property type="molecule type" value="Genomic_DNA"/>
</dbReference>
<proteinExistence type="predicted"/>
<gene>
    <name evidence="1" type="ORF">OSTLU_33065</name>
</gene>
<dbReference type="HOGENOM" id="CLU_3109786_0_0_1"/>
<dbReference type="OMA" id="VVFMRNF"/>
<sequence length="51" mass="5569">MAVSDVVDFIKRELNATNPAVREANAILLRSAAMFVASVVFMRNFGELLAV</sequence>
<organism evidence="1 2">
    <name type="scientific">Ostreococcus lucimarinus (strain CCE9901)</name>
    <dbReference type="NCBI Taxonomy" id="436017"/>
    <lineage>
        <taxon>Eukaryota</taxon>
        <taxon>Viridiplantae</taxon>
        <taxon>Chlorophyta</taxon>
        <taxon>Mamiellophyceae</taxon>
        <taxon>Mamiellales</taxon>
        <taxon>Bathycoccaceae</taxon>
        <taxon>Ostreococcus</taxon>
    </lineage>
</organism>
<dbReference type="KEGG" id="olu:OSTLU_33065"/>
<protein>
    <submittedName>
        <fullName evidence="1">Uncharacterized protein</fullName>
    </submittedName>
</protein>
<name>A4S1D9_OSTLU</name>
<dbReference type="AlphaFoldDB" id="A4S1D9"/>
<dbReference type="Gramene" id="ABO97641">
    <property type="protein sequence ID" value="ABO97641"/>
    <property type="gene ID" value="OSTLU_33065"/>
</dbReference>
<dbReference type="GeneID" id="5003094"/>